<evidence type="ECO:0000313" key="2">
    <source>
        <dbReference type="Proteomes" id="UP001209878"/>
    </source>
</evidence>
<keyword evidence="2" id="KW-1185">Reference proteome</keyword>
<name>A0AAD9L026_RIDPI</name>
<dbReference type="AlphaFoldDB" id="A0AAD9L026"/>
<proteinExistence type="predicted"/>
<reference evidence="1" key="1">
    <citation type="journal article" date="2023" name="Mol. Biol. Evol.">
        <title>Third-Generation Sequencing Reveals the Adaptive Role of the Epigenome in Three Deep-Sea Polychaetes.</title>
        <authorList>
            <person name="Perez M."/>
            <person name="Aroh O."/>
            <person name="Sun Y."/>
            <person name="Lan Y."/>
            <person name="Juniper S.K."/>
            <person name="Young C.R."/>
            <person name="Angers B."/>
            <person name="Qian P.Y."/>
        </authorList>
    </citation>
    <scope>NUCLEOTIDE SEQUENCE</scope>
    <source>
        <strain evidence="1">R07B-5</strain>
    </source>
</reference>
<accession>A0AAD9L026</accession>
<evidence type="ECO:0000313" key="1">
    <source>
        <dbReference type="EMBL" id="KAK2179938.1"/>
    </source>
</evidence>
<organism evidence="1 2">
    <name type="scientific">Ridgeia piscesae</name>
    <name type="common">Tubeworm</name>
    <dbReference type="NCBI Taxonomy" id="27915"/>
    <lineage>
        <taxon>Eukaryota</taxon>
        <taxon>Metazoa</taxon>
        <taxon>Spiralia</taxon>
        <taxon>Lophotrochozoa</taxon>
        <taxon>Annelida</taxon>
        <taxon>Polychaeta</taxon>
        <taxon>Sedentaria</taxon>
        <taxon>Canalipalpata</taxon>
        <taxon>Sabellida</taxon>
        <taxon>Siboglinidae</taxon>
        <taxon>Ridgeia</taxon>
    </lineage>
</organism>
<dbReference type="Proteomes" id="UP001209878">
    <property type="component" value="Unassembled WGS sequence"/>
</dbReference>
<sequence length="129" mass="15047">MCTVTYEQQKIHLIFLYKQVKLYITTQTRLYIEYSLVNSKCVNKMSAVAKCCQNHSRTVANNKVDFCKVRYGLVLYSSRSSLNVMLSHHARCPWDRTCRSGCVTGSQGLTYITVLLIYYWESRLYSPTY</sequence>
<comment type="caution">
    <text evidence="1">The sequence shown here is derived from an EMBL/GenBank/DDBJ whole genome shotgun (WGS) entry which is preliminary data.</text>
</comment>
<dbReference type="EMBL" id="JAODUO010000465">
    <property type="protein sequence ID" value="KAK2179938.1"/>
    <property type="molecule type" value="Genomic_DNA"/>
</dbReference>
<gene>
    <name evidence="1" type="ORF">NP493_466g05007</name>
</gene>
<protein>
    <submittedName>
        <fullName evidence="1">Uncharacterized protein</fullName>
    </submittedName>
</protein>